<dbReference type="PRINTS" id="PR00344">
    <property type="entry name" value="BCTRLSENSOR"/>
</dbReference>
<dbReference type="SUPFAM" id="SSF55874">
    <property type="entry name" value="ATPase domain of HSP90 chaperone/DNA topoisomerase II/histidine kinase"/>
    <property type="match status" value="1"/>
</dbReference>
<evidence type="ECO:0000256" key="4">
    <source>
        <dbReference type="ARBA" id="ARBA00022679"/>
    </source>
</evidence>
<keyword evidence="8" id="KW-0902">Two-component regulatory system</keyword>
<keyword evidence="3" id="KW-0597">Phosphoprotein</keyword>
<feature type="signal peptide" evidence="11">
    <location>
        <begin position="1"/>
        <end position="29"/>
    </location>
</feature>
<dbReference type="InterPro" id="IPR004358">
    <property type="entry name" value="Sig_transdc_His_kin-like_C"/>
</dbReference>
<dbReference type="InterPro" id="IPR036890">
    <property type="entry name" value="HATPase_C_sf"/>
</dbReference>
<dbReference type="Pfam" id="PF07695">
    <property type="entry name" value="7TMR-DISM_7TM"/>
    <property type="match status" value="1"/>
</dbReference>
<dbReference type="GO" id="GO:0000155">
    <property type="term" value="F:phosphorelay sensor kinase activity"/>
    <property type="evidence" value="ECO:0007669"/>
    <property type="project" value="InterPro"/>
</dbReference>
<evidence type="ECO:0000256" key="8">
    <source>
        <dbReference type="ARBA" id="ARBA00023012"/>
    </source>
</evidence>
<dbReference type="GO" id="GO:0005524">
    <property type="term" value="F:ATP binding"/>
    <property type="evidence" value="ECO:0007669"/>
    <property type="project" value="UniProtKB-KW"/>
</dbReference>
<comment type="catalytic activity">
    <reaction evidence="1">
        <text>ATP + protein L-histidine = ADP + protein N-phospho-L-histidine.</text>
        <dbReference type="EC" id="2.7.13.3"/>
    </reaction>
</comment>
<evidence type="ECO:0000313" key="14">
    <source>
        <dbReference type="Proteomes" id="UP000187172"/>
    </source>
</evidence>
<dbReference type="PANTHER" id="PTHR43065">
    <property type="entry name" value="SENSOR HISTIDINE KINASE"/>
    <property type="match status" value="1"/>
</dbReference>
<feature type="domain" description="Histidine kinase" evidence="12">
    <location>
        <begin position="429"/>
        <end position="633"/>
    </location>
</feature>
<dbReference type="CDD" id="cd00082">
    <property type="entry name" value="HisKA"/>
    <property type="match status" value="1"/>
</dbReference>
<feature type="transmembrane region" description="Helical" evidence="10">
    <location>
        <begin position="211"/>
        <end position="230"/>
    </location>
</feature>
<feature type="transmembrane region" description="Helical" evidence="10">
    <location>
        <begin position="376"/>
        <end position="395"/>
    </location>
</feature>
<dbReference type="SMART" id="SM00388">
    <property type="entry name" value="HisKA"/>
    <property type="match status" value="1"/>
</dbReference>
<evidence type="ECO:0000256" key="2">
    <source>
        <dbReference type="ARBA" id="ARBA00012438"/>
    </source>
</evidence>
<reference evidence="13 14" key="1">
    <citation type="submission" date="2016-11" db="EMBL/GenBank/DDBJ databases">
        <title>Paenibacillus species isolates.</title>
        <authorList>
            <person name="Beno S.M."/>
        </authorList>
    </citation>
    <scope>NUCLEOTIDE SEQUENCE [LARGE SCALE GENOMIC DNA]</scope>
    <source>
        <strain evidence="13 14">FSL R5-0378</strain>
    </source>
</reference>
<gene>
    <name evidence="13" type="ORF">BK138_25785</name>
</gene>
<sequence>MKGFPKSVITKLALIACLTLLFVTVPVFAGAMQTGGERWITEWEVKWADSTDLAAVPGSVTASEGWSPNPSGMALPKRPGTSSTLWIRTKLPALNWDIPSMLIPKIYGQNIAIFIGTTPIYESNRDYIYDNNKVLTPLQKNDSDKILYIGVQSAKDRIGLRHGIELGNYPELLDNYVKRDLIDIILGCAFVFIALVMLICSVFLKKEQNASWISLSLVIASAGVLVITYSPFLYTFYKDYGKLYTRLWDVALFVLLPSLTYFIERIFGSGYRSVIKKLLYFQIGYSAFCLLFMLANIVLNDKLFGIHYFLSVRVLGIVMIVQAVLLVSNSIIHAVKGNRSAEILTVGFAVFGLTVIGEMVWFYLKDGNYDLFLWKWGAAVFIISLMLILGRNYTINHEQIVKYSRELEMFNNELQRSEKMAIISELAASVAHEVRNPLQVTRGFLQVLTKKYRNQDKLYMTMALEELDRAAGIITDFLTFAKPQFERISVLNVKEELGHVEGVIVPLANLQGAQIDMRVPDHLQVKGNSSKFKQAFINMVKNSIEALNGDGQINVWAYEMDERVVIHIQDNGEGMSKEELARLGEPYFSNKTKGTGLGLMVTFRIVEAMGGSLEFKSEKGVGTEAVVSFPSAAV</sequence>
<dbReference type="Proteomes" id="UP000187172">
    <property type="component" value="Unassembled WGS sequence"/>
</dbReference>
<evidence type="ECO:0000256" key="11">
    <source>
        <dbReference type="SAM" id="SignalP"/>
    </source>
</evidence>
<feature type="chain" id="PRO_5038994691" description="histidine kinase" evidence="11">
    <location>
        <begin position="30"/>
        <end position="634"/>
    </location>
</feature>
<evidence type="ECO:0000259" key="12">
    <source>
        <dbReference type="PROSITE" id="PS50109"/>
    </source>
</evidence>
<keyword evidence="14" id="KW-1185">Reference proteome</keyword>
<evidence type="ECO:0000256" key="3">
    <source>
        <dbReference type="ARBA" id="ARBA00022553"/>
    </source>
</evidence>
<name>A0A1R1EIL6_9BACL</name>
<feature type="transmembrane region" description="Helical" evidence="10">
    <location>
        <begin position="184"/>
        <end position="204"/>
    </location>
</feature>
<keyword evidence="5" id="KW-0547">Nucleotide-binding</keyword>
<feature type="transmembrane region" description="Helical" evidence="10">
    <location>
        <begin position="343"/>
        <end position="364"/>
    </location>
</feature>
<dbReference type="Pfam" id="PF02518">
    <property type="entry name" value="HATPase_c"/>
    <property type="match status" value="1"/>
</dbReference>
<dbReference type="InterPro" id="IPR003661">
    <property type="entry name" value="HisK_dim/P_dom"/>
</dbReference>
<keyword evidence="6 13" id="KW-0418">Kinase</keyword>
<evidence type="ECO:0000256" key="9">
    <source>
        <dbReference type="SAM" id="MobiDB-lite"/>
    </source>
</evidence>
<dbReference type="InterPro" id="IPR005467">
    <property type="entry name" value="His_kinase_dom"/>
</dbReference>
<proteinExistence type="predicted"/>
<keyword evidence="10" id="KW-0812">Transmembrane</keyword>
<evidence type="ECO:0000313" key="13">
    <source>
        <dbReference type="EMBL" id="OMF51666.1"/>
    </source>
</evidence>
<keyword evidence="10" id="KW-1133">Transmembrane helix</keyword>
<dbReference type="Gene3D" id="3.30.565.10">
    <property type="entry name" value="Histidine kinase-like ATPase, C-terminal domain"/>
    <property type="match status" value="1"/>
</dbReference>
<feature type="compositionally biased region" description="Polar residues" evidence="9">
    <location>
        <begin position="60"/>
        <end position="70"/>
    </location>
</feature>
<dbReference type="InterPro" id="IPR011623">
    <property type="entry name" value="7TMR_DISM_rcpt_extracell_dom1"/>
</dbReference>
<evidence type="ECO:0000256" key="10">
    <source>
        <dbReference type="SAM" id="Phobius"/>
    </source>
</evidence>
<dbReference type="EMBL" id="MRTP01000009">
    <property type="protein sequence ID" value="OMF51666.1"/>
    <property type="molecule type" value="Genomic_DNA"/>
</dbReference>
<organism evidence="13 14">
    <name type="scientific">Paenibacillus rhizosphaerae</name>
    <dbReference type="NCBI Taxonomy" id="297318"/>
    <lineage>
        <taxon>Bacteria</taxon>
        <taxon>Bacillati</taxon>
        <taxon>Bacillota</taxon>
        <taxon>Bacilli</taxon>
        <taxon>Bacillales</taxon>
        <taxon>Paenibacillaceae</taxon>
        <taxon>Paenibacillus</taxon>
    </lineage>
</organism>
<feature type="transmembrane region" description="Helical" evidence="10">
    <location>
        <begin position="279"/>
        <end position="299"/>
    </location>
</feature>
<comment type="caution">
    <text evidence="13">The sequence shown here is derived from an EMBL/GenBank/DDBJ whole genome shotgun (WGS) entry which is preliminary data.</text>
</comment>
<dbReference type="PROSITE" id="PS50109">
    <property type="entry name" value="HIS_KIN"/>
    <property type="match status" value="1"/>
</dbReference>
<dbReference type="Gene3D" id="1.10.287.130">
    <property type="match status" value="1"/>
</dbReference>
<evidence type="ECO:0000256" key="7">
    <source>
        <dbReference type="ARBA" id="ARBA00022840"/>
    </source>
</evidence>
<dbReference type="Pfam" id="PF00512">
    <property type="entry name" value="HisKA"/>
    <property type="match status" value="1"/>
</dbReference>
<dbReference type="STRING" id="297318.BK138_25785"/>
<accession>A0A1R1EIL6</accession>
<dbReference type="RefSeq" id="WP_076173666.1">
    <property type="nucleotide sequence ID" value="NZ_MRTP01000009.1"/>
</dbReference>
<dbReference type="InterPro" id="IPR036097">
    <property type="entry name" value="HisK_dim/P_sf"/>
</dbReference>
<feature type="region of interest" description="Disordered" evidence="9">
    <location>
        <begin position="60"/>
        <end position="80"/>
    </location>
</feature>
<dbReference type="AlphaFoldDB" id="A0A1R1EIL6"/>
<dbReference type="SUPFAM" id="SSF47384">
    <property type="entry name" value="Homodimeric domain of signal transducing histidine kinase"/>
    <property type="match status" value="1"/>
</dbReference>
<keyword evidence="11" id="KW-0732">Signal</keyword>
<evidence type="ECO:0000256" key="1">
    <source>
        <dbReference type="ARBA" id="ARBA00000085"/>
    </source>
</evidence>
<dbReference type="InterPro" id="IPR003594">
    <property type="entry name" value="HATPase_dom"/>
</dbReference>
<protein>
    <recommendedName>
        <fullName evidence="2">histidine kinase</fullName>
        <ecNumber evidence="2">2.7.13.3</ecNumber>
    </recommendedName>
</protein>
<feature type="transmembrane region" description="Helical" evidence="10">
    <location>
        <begin position="305"/>
        <end position="331"/>
    </location>
</feature>
<evidence type="ECO:0000256" key="5">
    <source>
        <dbReference type="ARBA" id="ARBA00022741"/>
    </source>
</evidence>
<dbReference type="SMART" id="SM00387">
    <property type="entry name" value="HATPase_c"/>
    <property type="match status" value="1"/>
</dbReference>
<keyword evidence="4" id="KW-0808">Transferase</keyword>
<keyword evidence="10" id="KW-0472">Membrane</keyword>
<dbReference type="PANTHER" id="PTHR43065:SF53">
    <property type="entry name" value="SPORULATION KINASE B"/>
    <property type="match status" value="1"/>
</dbReference>
<feature type="transmembrane region" description="Helical" evidence="10">
    <location>
        <begin position="250"/>
        <end position="267"/>
    </location>
</feature>
<dbReference type="EC" id="2.7.13.3" evidence="2"/>
<keyword evidence="7" id="KW-0067">ATP-binding</keyword>
<evidence type="ECO:0000256" key="6">
    <source>
        <dbReference type="ARBA" id="ARBA00022777"/>
    </source>
</evidence>